<feature type="compositionally biased region" description="Basic and acidic residues" evidence="1">
    <location>
        <begin position="31"/>
        <end position="78"/>
    </location>
</feature>
<evidence type="ECO:0000313" key="2">
    <source>
        <dbReference type="EMBL" id="MEJ2886163.1"/>
    </source>
</evidence>
<proteinExistence type="predicted"/>
<dbReference type="Proteomes" id="UP001370100">
    <property type="component" value="Unassembled WGS sequence"/>
</dbReference>
<feature type="compositionally biased region" description="Basic and acidic residues" evidence="1">
    <location>
        <begin position="92"/>
        <end position="107"/>
    </location>
</feature>
<dbReference type="RefSeq" id="WP_337712651.1">
    <property type="nucleotide sequence ID" value="NZ_JBBEGL010000002.1"/>
</dbReference>
<gene>
    <name evidence="2" type="ORF">WCD41_06840</name>
</gene>
<protein>
    <recommendedName>
        <fullName evidence="4">Scaffolding protein</fullName>
    </recommendedName>
</protein>
<evidence type="ECO:0000313" key="3">
    <source>
        <dbReference type="Proteomes" id="UP001370100"/>
    </source>
</evidence>
<organism evidence="2 3">
    <name type="scientific">Actinomycetospora aeridis</name>
    <dbReference type="NCBI Taxonomy" id="3129231"/>
    <lineage>
        <taxon>Bacteria</taxon>
        <taxon>Bacillati</taxon>
        <taxon>Actinomycetota</taxon>
        <taxon>Actinomycetes</taxon>
        <taxon>Pseudonocardiales</taxon>
        <taxon>Pseudonocardiaceae</taxon>
        <taxon>Actinomycetospora</taxon>
    </lineage>
</organism>
<dbReference type="EMBL" id="JBBEGL010000002">
    <property type="protein sequence ID" value="MEJ2886163.1"/>
    <property type="molecule type" value="Genomic_DNA"/>
</dbReference>
<evidence type="ECO:0008006" key="4">
    <source>
        <dbReference type="Google" id="ProtNLM"/>
    </source>
</evidence>
<feature type="region of interest" description="Disordered" evidence="1">
    <location>
        <begin position="171"/>
        <end position="202"/>
    </location>
</feature>
<accession>A0ABU8N3B9</accession>
<feature type="region of interest" description="Disordered" evidence="1">
    <location>
        <begin position="1"/>
        <end position="107"/>
    </location>
</feature>
<keyword evidence="3" id="KW-1185">Reference proteome</keyword>
<sequence length="211" mass="22296">MADNDDPPADDPSGGGNQDPPKDTSPADPPHGGDDKGGDPTDWKSESRKHEKRAKDSKTALDKAQADLQAARDREKAILKAAGLAEDDDPAEAAKKNAAERDTAVTERDEARAALKLAERSFAALEHARDAGADAALIRDSKAFDTFLAGLDDDVTDADLGKAMGRFVKDNPRFKTAAAPPPTSDPTNGGEPRIADRDVTPGMGRLRAAFK</sequence>
<comment type="caution">
    <text evidence="2">The sequence shown here is derived from an EMBL/GenBank/DDBJ whole genome shotgun (WGS) entry which is preliminary data.</text>
</comment>
<reference evidence="2 3" key="1">
    <citation type="submission" date="2024-03" db="EMBL/GenBank/DDBJ databases">
        <title>Actinomycetospora sp. OC33-EN06, a novel actinomycete isolated from wild orchid (Aerides multiflora).</title>
        <authorList>
            <person name="Suriyachadkun C."/>
        </authorList>
    </citation>
    <scope>NUCLEOTIDE SEQUENCE [LARGE SCALE GENOMIC DNA]</scope>
    <source>
        <strain evidence="2 3">OC33-EN06</strain>
    </source>
</reference>
<evidence type="ECO:0000256" key="1">
    <source>
        <dbReference type="SAM" id="MobiDB-lite"/>
    </source>
</evidence>
<name>A0ABU8N3B9_9PSEU</name>